<keyword evidence="3" id="KW-1185">Reference proteome</keyword>
<reference evidence="2 3" key="1">
    <citation type="journal article" date="2018" name="Gigascience">
        <title>Genomes of trombidid mites reveal novel predicted allergens and laterally-transferred genes associated with secondary metabolism.</title>
        <authorList>
            <person name="Dong X."/>
            <person name="Chaisiri K."/>
            <person name="Xia D."/>
            <person name="Armstrong S.D."/>
            <person name="Fang Y."/>
            <person name="Donnelly M.J."/>
            <person name="Kadowaki T."/>
            <person name="McGarry J.W."/>
            <person name="Darby A.C."/>
            <person name="Makepeace B.L."/>
        </authorList>
    </citation>
    <scope>NUCLEOTIDE SEQUENCE [LARGE SCALE GENOMIC DNA]</scope>
    <source>
        <strain evidence="2">UoL-UT</strain>
    </source>
</reference>
<dbReference type="STRING" id="299467.A0A443SD28"/>
<organism evidence="2 3">
    <name type="scientific">Leptotrombidium deliense</name>
    <dbReference type="NCBI Taxonomy" id="299467"/>
    <lineage>
        <taxon>Eukaryota</taxon>
        <taxon>Metazoa</taxon>
        <taxon>Ecdysozoa</taxon>
        <taxon>Arthropoda</taxon>
        <taxon>Chelicerata</taxon>
        <taxon>Arachnida</taxon>
        <taxon>Acari</taxon>
        <taxon>Acariformes</taxon>
        <taxon>Trombidiformes</taxon>
        <taxon>Prostigmata</taxon>
        <taxon>Anystina</taxon>
        <taxon>Parasitengona</taxon>
        <taxon>Trombiculoidea</taxon>
        <taxon>Trombiculidae</taxon>
        <taxon>Leptotrombidium</taxon>
    </lineage>
</organism>
<feature type="coiled-coil region" evidence="1">
    <location>
        <begin position="216"/>
        <end position="278"/>
    </location>
</feature>
<keyword evidence="1" id="KW-0175">Coiled coil</keyword>
<evidence type="ECO:0000256" key="1">
    <source>
        <dbReference type="SAM" id="Coils"/>
    </source>
</evidence>
<proteinExistence type="predicted"/>
<accession>A0A443SD28</accession>
<dbReference type="Proteomes" id="UP000288716">
    <property type="component" value="Unassembled WGS sequence"/>
</dbReference>
<gene>
    <name evidence="2" type="ORF">B4U80_13076</name>
</gene>
<dbReference type="EMBL" id="NCKV01003689">
    <property type="protein sequence ID" value="RWS25461.1"/>
    <property type="molecule type" value="Genomic_DNA"/>
</dbReference>
<sequence>MGTIAFLYNDGNNSQALQSQLSTLRTNENYKEQAESLRLEIAKRAGTLQKIVITAIDILKERGDVVMRKILENLNQRLEQAKSRADKILKEPATSEMAIKTLNAINQGLSNVNALIQQATGYEHEMEMNEKQIVEEINRVKKEKLECCECLDDLRRKWFENDKKQKECEERRKLLLEKLTCLQRLKDDLLKRSNQLLKDENGINLIKQLRVVRKGEKDLDSQIEKTKIELNDAKEKCKYFVAKSNEVRKLIKHMQIANEKLSEKIDRILDDFDAFEAKMESDILQSFEHKDKRQKTENSSTTVDCEATKCTVEEMLKINFQKECLKEEPMRDEDKCLSQAVIAQTEMKKEVTFDTITTVAVAVETTSKEANNATSTSLKQEKCESNNECMLSSDKDNTQLAVVSSVNGDKVNTNKWDVTTRDITVVRIVNNHVYVGCINGVIKRVNPADSEDTISYLQESFTNKRVKSLFISEKESLLFSCFDDGFICCFHTNTAQYVSDYRLKSYVVVCDEAWGEIIAARGDKFITFLSMTSDITQLRKISVKGRFQSIIALQPLEENGIRQLLVLGKGWKPIIVNAVTGEYIMAIANQAIYSPAFVVLSDSIICTAFTQTPDSLKYKDSILSFYNVSKVQIKLNSQKSFKSFFSFYFQTDFRTNKNGIHDWLCYGDENKWQQIVNSAIEVQFYQTFVLYNK</sequence>
<dbReference type="InterPro" id="IPR036322">
    <property type="entry name" value="WD40_repeat_dom_sf"/>
</dbReference>
<name>A0A443SD28_9ACAR</name>
<dbReference type="VEuPathDB" id="VectorBase:LDEU006579"/>
<evidence type="ECO:0000313" key="3">
    <source>
        <dbReference type="Proteomes" id="UP000288716"/>
    </source>
</evidence>
<comment type="caution">
    <text evidence="2">The sequence shown here is derived from an EMBL/GenBank/DDBJ whole genome shotgun (WGS) entry which is preliminary data.</text>
</comment>
<protein>
    <submittedName>
        <fullName evidence="2">Uncharacterized protein</fullName>
    </submittedName>
</protein>
<dbReference type="OrthoDB" id="6516821at2759"/>
<dbReference type="SUPFAM" id="SSF50978">
    <property type="entry name" value="WD40 repeat-like"/>
    <property type="match status" value="1"/>
</dbReference>
<evidence type="ECO:0000313" key="2">
    <source>
        <dbReference type="EMBL" id="RWS25461.1"/>
    </source>
</evidence>
<dbReference type="AlphaFoldDB" id="A0A443SD28"/>